<dbReference type="RefSeq" id="WP_270898334.1">
    <property type="nucleotide sequence ID" value="NZ_JBHSPF010000022.1"/>
</dbReference>
<comment type="caution">
    <text evidence="2">The sequence shown here is derived from an EMBL/GenBank/DDBJ whole genome shotgun (WGS) entry which is preliminary data.</text>
</comment>
<keyword evidence="2" id="KW-0969">Cilium</keyword>
<dbReference type="Proteomes" id="UP001596143">
    <property type="component" value="Unassembled WGS sequence"/>
</dbReference>
<feature type="compositionally biased region" description="Basic and acidic residues" evidence="1">
    <location>
        <begin position="132"/>
        <end position="142"/>
    </location>
</feature>
<name>A0ABW0U6R6_9BACI</name>
<evidence type="ECO:0000313" key="2">
    <source>
        <dbReference type="EMBL" id="MFC5628457.1"/>
    </source>
</evidence>
<evidence type="ECO:0000256" key="1">
    <source>
        <dbReference type="SAM" id="MobiDB-lite"/>
    </source>
</evidence>
<proteinExistence type="predicted"/>
<reference evidence="3" key="1">
    <citation type="journal article" date="2019" name="Int. J. Syst. Evol. Microbiol.">
        <title>The Global Catalogue of Microorganisms (GCM) 10K type strain sequencing project: providing services to taxonomists for standard genome sequencing and annotation.</title>
        <authorList>
            <consortium name="The Broad Institute Genomics Platform"/>
            <consortium name="The Broad Institute Genome Sequencing Center for Infectious Disease"/>
            <person name="Wu L."/>
            <person name="Ma J."/>
        </authorList>
    </citation>
    <scope>NUCLEOTIDE SEQUENCE [LARGE SCALE GENOMIC DNA]</scope>
    <source>
        <strain evidence="3">CGMCC 1.15790</strain>
    </source>
</reference>
<keyword evidence="3" id="KW-1185">Reference proteome</keyword>
<keyword evidence="2" id="KW-0966">Cell projection</keyword>
<dbReference type="NCBIfam" id="TIGR03826">
    <property type="entry name" value="YvyF"/>
    <property type="match status" value="1"/>
</dbReference>
<organism evidence="2 3">
    <name type="scientific">Aliibacillus thermotolerans</name>
    <dbReference type="NCBI Taxonomy" id="1834418"/>
    <lineage>
        <taxon>Bacteria</taxon>
        <taxon>Bacillati</taxon>
        <taxon>Bacillota</taxon>
        <taxon>Bacilli</taxon>
        <taxon>Bacillales</taxon>
        <taxon>Bacillaceae</taxon>
        <taxon>Aliibacillus</taxon>
    </lineage>
</organism>
<sequence length="142" mass="16711">MGNLANCPRCGNLFVKSLRPICQDCHNEVEEMFQKVYTFIRERKNRQATMAQVVEATGVPAEEITRFIKEGRLHLRHLPNMEYPCESCGKGIREGRLCTSCQKRIEKELAAYEKEKETQKKDQNRYQTYHSLDNRLKKEENQ</sequence>
<evidence type="ECO:0000313" key="3">
    <source>
        <dbReference type="Proteomes" id="UP001596143"/>
    </source>
</evidence>
<dbReference type="EMBL" id="JBHSPF010000022">
    <property type="protein sequence ID" value="MFC5628457.1"/>
    <property type="molecule type" value="Genomic_DNA"/>
</dbReference>
<feature type="region of interest" description="Disordered" evidence="1">
    <location>
        <begin position="113"/>
        <end position="142"/>
    </location>
</feature>
<accession>A0ABW0U6R6</accession>
<dbReference type="InterPro" id="IPR022258">
    <property type="entry name" value="Flagellar_operon_YvyF"/>
</dbReference>
<feature type="compositionally biased region" description="Basic and acidic residues" evidence="1">
    <location>
        <begin position="113"/>
        <end position="124"/>
    </location>
</feature>
<keyword evidence="2" id="KW-0282">Flagellum</keyword>
<gene>
    <name evidence="2" type="ORF">ACFPTR_06035</name>
</gene>
<protein>
    <submittedName>
        <fullName evidence="2">TIGR03826 family flagellar region protein</fullName>
    </submittedName>
</protein>